<evidence type="ECO:0000259" key="12">
    <source>
        <dbReference type="SMART" id="SM00228"/>
    </source>
</evidence>
<dbReference type="CDD" id="cd06163">
    <property type="entry name" value="S2P-M50_PDZ_RseP-like"/>
    <property type="match status" value="1"/>
</dbReference>
<evidence type="ECO:0000256" key="1">
    <source>
        <dbReference type="ARBA" id="ARBA00001947"/>
    </source>
</evidence>
<keyword evidence="9 13" id="KW-0482">Metalloprotease</keyword>
<keyword evidence="5 11" id="KW-0812">Transmembrane</keyword>
<keyword evidence="14" id="KW-1185">Reference proteome</keyword>
<dbReference type="PANTHER" id="PTHR42837">
    <property type="entry name" value="REGULATOR OF SIGMA-E PROTEASE RSEP"/>
    <property type="match status" value="1"/>
</dbReference>
<dbReference type="RefSeq" id="WP_198575070.1">
    <property type="nucleotide sequence ID" value="NZ_JADWOX010000002.1"/>
</dbReference>
<evidence type="ECO:0000313" key="14">
    <source>
        <dbReference type="Proteomes" id="UP000639859"/>
    </source>
</evidence>
<sequence>MIGILIMLVSMVFVLSVVVTVHELGHFWAARACGVAIDRFSIGFGPALFSWRDKSGVEWRIASIPLGGYVRFAGDENAASVPDQNDLEAMKREIAQREGAEAVKKYFHFKPVWQRAIIAAAGPMANFVLAILVFAVMLVVIGDLKSQVIVDRVEAGSAAAAAGFKPADVIVRMDGRKVESYRDVQSYVGLRAKLPIAFTVQRAQQSVELTAVPTLVEQKDEIAGRMKVGRLGVALSGRAYLEKSSPWMAVPKATMQVWDMLKTIGFYLGRLVTGQMPADQISGIIGIGHTAGAVTKASVENAPNVKTLVVRAVASQMLLIASLSVSIGFMNLLPIPVLDGGHLLLYAYEAVFRRPLRADFQAAGFRAGLALILGFMLFAAWNDLNRYDVFKFIGGLFT</sequence>
<keyword evidence="4" id="KW-0645">Protease</keyword>
<comment type="subcellular location">
    <subcellularLocation>
        <location evidence="2">Membrane</location>
        <topology evidence="2">Multi-pass membrane protein</topology>
    </subcellularLocation>
</comment>
<comment type="similarity">
    <text evidence="3">Belongs to the peptidase M50B family.</text>
</comment>
<feature type="transmembrane region" description="Helical" evidence="11">
    <location>
        <begin position="116"/>
        <end position="142"/>
    </location>
</feature>
<dbReference type="PANTHER" id="PTHR42837:SF2">
    <property type="entry name" value="MEMBRANE METALLOPROTEASE ARASP2, CHLOROPLASTIC-RELATED"/>
    <property type="match status" value="1"/>
</dbReference>
<dbReference type="InterPro" id="IPR008915">
    <property type="entry name" value="Peptidase_M50"/>
</dbReference>
<dbReference type="InterPro" id="IPR036034">
    <property type="entry name" value="PDZ_sf"/>
</dbReference>
<dbReference type="EMBL" id="JADWOX010000002">
    <property type="protein sequence ID" value="MBI1683143.1"/>
    <property type="molecule type" value="Genomic_DNA"/>
</dbReference>
<evidence type="ECO:0000256" key="2">
    <source>
        <dbReference type="ARBA" id="ARBA00004141"/>
    </source>
</evidence>
<dbReference type="SUPFAM" id="SSF50156">
    <property type="entry name" value="PDZ domain-like"/>
    <property type="match status" value="1"/>
</dbReference>
<evidence type="ECO:0000256" key="4">
    <source>
        <dbReference type="ARBA" id="ARBA00022670"/>
    </source>
</evidence>
<name>A0ABS0SWQ5_9CAUL</name>
<dbReference type="Pfam" id="PF17820">
    <property type="entry name" value="PDZ_6"/>
    <property type="match status" value="1"/>
</dbReference>
<keyword evidence="8 11" id="KW-1133">Transmembrane helix</keyword>
<gene>
    <name evidence="13" type="ORF">I4Q42_05635</name>
</gene>
<evidence type="ECO:0000256" key="5">
    <source>
        <dbReference type="ARBA" id="ARBA00022692"/>
    </source>
</evidence>
<dbReference type="InterPro" id="IPR001478">
    <property type="entry name" value="PDZ"/>
</dbReference>
<dbReference type="SMART" id="SM00228">
    <property type="entry name" value="PDZ"/>
    <property type="match status" value="1"/>
</dbReference>
<evidence type="ECO:0000256" key="9">
    <source>
        <dbReference type="ARBA" id="ARBA00023049"/>
    </source>
</evidence>
<dbReference type="Gene3D" id="2.30.42.10">
    <property type="match status" value="1"/>
</dbReference>
<evidence type="ECO:0000256" key="6">
    <source>
        <dbReference type="ARBA" id="ARBA00022801"/>
    </source>
</evidence>
<feature type="domain" description="PDZ" evidence="12">
    <location>
        <begin position="135"/>
        <end position="204"/>
    </location>
</feature>
<evidence type="ECO:0000256" key="10">
    <source>
        <dbReference type="ARBA" id="ARBA00023136"/>
    </source>
</evidence>
<keyword evidence="6" id="KW-0378">Hydrolase</keyword>
<dbReference type="GO" id="GO:0008237">
    <property type="term" value="F:metallopeptidase activity"/>
    <property type="evidence" value="ECO:0007669"/>
    <property type="project" value="UniProtKB-KW"/>
</dbReference>
<organism evidence="13 14">
    <name type="scientific">Caulobacter hibisci</name>
    <dbReference type="NCBI Taxonomy" id="2035993"/>
    <lineage>
        <taxon>Bacteria</taxon>
        <taxon>Pseudomonadati</taxon>
        <taxon>Pseudomonadota</taxon>
        <taxon>Alphaproteobacteria</taxon>
        <taxon>Caulobacterales</taxon>
        <taxon>Caulobacteraceae</taxon>
        <taxon>Caulobacter</taxon>
    </lineage>
</organism>
<feature type="transmembrane region" description="Helical" evidence="11">
    <location>
        <begin position="363"/>
        <end position="381"/>
    </location>
</feature>
<feature type="transmembrane region" description="Helical" evidence="11">
    <location>
        <begin position="308"/>
        <end position="327"/>
    </location>
</feature>
<keyword evidence="7" id="KW-0862">Zinc</keyword>
<comment type="caution">
    <text evidence="13">The sequence shown here is derived from an EMBL/GenBank/DDBJ whole genome shotgun (WGS) entry which is preliminary data.</text>
</comment>
<evidence type="ECO:0000313" key="13">
    <source>
        <dbReference type="EMBL" id="MBI1683143.1"/>
    </source>
</evidence>
<comment type="cofactor">
    <cofactor evidence="1">
        <name>Zn(2+)</name>
        <dbReference type="ChEBI" id="CHEBI:29105"/>
    </cofactor>
</comment>
<protein>
    <submittedName>
        <fullName evidence="13">RIP metalloprotease</fullName>
    </submittedName>
</protein>
<evidence type="ECO:0000256" key="3">
    <source>
        <dbReference type="ARBA" id="ARBA00007931"/>
    </source>
</evidence>
<proteinExistence type="inferred from homology"/>
<dbReference type="InterPro" id="IPR004387">
    <property type="entry name" value="Pept_M50_Zn"/>
</dbReference>
<evidence type="ECO:0000256" key="7">
    <source>
        <dbReference type="ARBA" id="ARBA00022833"/>
    </source>
</evidence>
<dbReference type="Proteomes" id="UP000639859">
    <property type="component" value="Unassembled WGS sequence"/>
</dbReference>
<dbReference type="Pfam" id="PF02163">
    <property type="entry name" value="Peptidase_M50"/>
    <property type="match status" value="1"/>
</dbReference>
<evidence type="ECO:0000256" key="11">
    <source>
        <dbReference type="SAM" id="Phobius"/>
    </source>
</evidence>
<keyword evidence="10 11" id="KW-0472">Membrane</keyword>
<evidence type="ECO:0000256" key="8">
    <source>
        <dbReference type="ARBA" id="ARBA00022989"/>
    </source>
</evidence>
<reference evidence="13 14" key="1">
    <citation type="submission" date="2020-11" db="EMBL/GenBank/DDBJ databases">
        <title>genome sequence of strain KACC 18849.</title>
        <authorList>
            <person name="Gao J."/>
            <person name="Zhang X."/>
        </authorList>
    </citation>
    <scope>NUCLEOTIDE SEQUENCE [LARGE SCALE GENOMIC DNA]</scope>
    <source>
        <strain evidence="13 14">KACC 18849</strain>
    </source>
</reference>
<dbReference type="InterPro" id="IPR041489">
    <property type="entry name" value="PDZ_6"/>
</dbReference>
<accession>A0ABS0SWQ5</accession>